<dbReference type="Gene3D" id="3.40.50.1820">
    <property type="entry name" value="alpha/beta hydrolase"/>
    <property type="match status" value="1"/>
</dbReference>
<accession>A0ABP9WRZ9</accession>
<reference evidence="2 3" key="1">
    <citation type="submission" date="2024-02" db="EMBL/GenBank/DDBJ databases">
        <title>Microbulbifer aestuariivivens NBRC 112533.</title>
        <authorList>
            <person name="Ichikawa N."/>
            <person name="Katano-Makiyama Y."/>
            <person name="Hidaka K."/>
        </authorList>
    </citation>
    <scope>NUCLEOTIDE SEQUENCE [LARGE SCALE GENOMIC DNA]</scope>
    <source>
        <strain evidence="2 3">NBRC 112533</strain>
    </source>
</reference>
<feature type="domain" description="KANL3/Tex30 alpha/beta hydrolase-like" evidence="1">
    <location>
        <begin position="14"/>
        <end position="211"/>
    </location>
</feature>
<gene>
    <name evidence="2" type="ORF">Maes01_02557</name>
</gene>
<keyword evidence="3" id="KW-1185">Reference proteome</keyword>
<dbReference type="PANTHER" id="PTHR13136">
    <property type="entry name" value="TESTIS DEVELOPMENT PROTEIN PRTD"/>
    <property type="match status" value="1"/>
</dbReference>
<organism evidence="2 3">
    <name type="scientific">Microbulbifer aestuariivivens</name>
    <dbReference type="NCBI Taxonomy" id="1908308"/>
    <lineage>
        <taxon>Bacteria</taxon>
        <taxon>Pseudomonadati</taxon>
        <taxon>Pseudomonadota</taxon>
        <taxon>Gammaproteobacteria</taxon>
        <taxon>Cellvibrionales</taxon>
        <taxon>Microbulbiferaceae</taxon>
        <taxon>Microbulbifer</taxon>
    </lineage>
</organism>
<dbReference type="RefSeq" id="WP_345552095.1">
    <property type="nucleotide sequence ID" value="NZ_BAABRT010000023.1"/>
</dbReference>
<comment type="caution">
    <text evidence="2">The sequence shown here is derived from an EMBL/GenBank/DDBJ whole genome shotgun (WGS) entry which is preliminary data.</text>
</comment>
<sequence length="217" mass="23857">MSDWLIDLSVGNPQARFLFAHGAGAPMDSEFMAFLAAAVAASGIEVVRFEFPYMAERRETGKRRPPNPMPQLQEAFAAQIEHWLNEGDGLPLFIGGKSMGGRVASLLADARFAAGGIGGLVCLGYPFHPRGKPERLRTEHLAELQCPALIVQGTRDPLGDAEEVPGYSLSDSIGLQWLEDGDHDFKPRRASGFKREDHWARAAELVAGFIQWRLRES</sequence>
<dbReference type="InterPro" id="IPR026555">
    <property type="entry name" value="NSL3/Tex30"/>
</dbReference>
<evidence type="ECO:0000313" key="2">
    <source>
        <dbReference type="EMBL" id="GAA5525978.1"/>
    </source>
</evidence>
<dbReference type="InterPro" id="IPR046879">
    <property type="entry name" value="KANL3/Tex30_Abhydrolase"/>
</dbReference>
<dbReference type="SUPFAM" id="SSF53474">
    <property type="entry name" value="alpha/beta-Hydrolases"/>
    <property type="match status" value="1"/>
</dbReference>
<dbReference type="Pfam" id="PF20408">
    <property type="entry name" value="Abhydrolase_11"/>
    <property type="match status" value="1"/>
</dbReference>
<protein>
    <recommendedName>
        <fullName evidence="1">KANL3/Tex30 alpha/beta hydrolase-like domain-containing protein</fullName>
    </recommendedName>
</protein>
<dbReference type="InterPro" id="IPR029058">
    <property type="entry name" value="AB_hydrolase_fold"/>
</dbReference>
<name>A0ABP9WRZ9_9GAMM</name>
<evidence type="ECO:0000313" key="3">
    <source>
        <dbReference type="Proteomes" id="UP001408594"/>
    </source>
</evidence>
<proteinExistence type="predicted"/>
<dbReference type="Proteomes" id="UP001408594">
    <property type="component" value="Unassembled WGS sequence"/>
</dbReference>
<dbReference type="EMBL" id="BAABRT010000023">
    <property type="protein sequence ID" value="GAA5525978.1"/>
    <property type="molecule type" value="Genomic_DNA"/>
</dbReference>
<evidence type="ECO:0000259" key="1">
    <source>
        <dbReference type="Pfam" id="PF20408"/>
    </source>
</evidence>
<dbReference type="PANTHER" id="PTHR13136:SF11">
    <property type="entry name" value="TESTIS-EXPRESSED PROTEIN 30"/>
    <property type="match status" value="1"/>
</dbReference>